<sequence>MNSYSWRDYCGIGYYLPGTAAAAEAEGINLAVAKFYLKSDQGQ</sequence>
<dbReference type="PROSITE" id="PS51300">
    <property type="entry name" value="NIRD"/>
    <property type="match status" value="1"/>
</dbReference>
<organism evidence="1">
    <name type="scientific">Rhizophora mucronata</name>
    <name type="common">Asiatic mangrove</name>
    <dbReference type="NCBI Taxonomy" id="61149"/>
    <lineage>
        <taxon>Eukaryota</taxon>
        <taxon>Viridiplantae</taxon>
        <taxon>Streptophyta</taxon>
        <taxon>Embryophyta</taxon>
        <taxon>Tracheophyta</taxon>
        <taxon>Spermatophyta</taxon>
        <taxon>Magnoliopsida</taxon>
        <taxon>eudicotyledons</taxon>
        <taxon>Gunneridae</taxon>
        <taxon>Pentapetalae</taxon>
        <taxon>rosids</taxon>
        <taxon>fabids</taxon>
        <taxon>Malpighiales</taxon>
        <taxon>Rhizophoraceae</taxon>
        <taxon>Rhizophora</taxon>
    </lineage>
</organism>
<accession>A0A2P2Q935</accession>
<proteinExistence type="predicted"/>
<dbReference type="AlphaFoldDB" id="A0A2P2Q935"/>
<dbReference type="EMBL" id="GGEC01082983">
    <property type="protein sequence ID" value="MBX63467.1"/>
    <property type="molecule type" value="Transcribed_RNA"/>
</dbReference>
<evidence type="ECO:0000313" key="1">
    <source>
        <dbReference type="EMBL" id="MBX63467.1"/>
    </source>
</evidence>
<reference evidence="1" key="1">
    <citation type="submission" date="2018-02" db="EMBL/GenBank/DDBJ databases">
        <title>Rhizophora mucronata_Transcriptome.</title>
        <authorList>
            <person name="Meera S.P."/>
            <person name="Sreeshan A."/>
            <person name="Augustine A."/>
        </authorList>
    </citation>
    <scope>NUCLEOTIDE SEQUENCE</scope>
    <source>
        <tissue evidence="1">Leaf</tissue>
    </source>
</reference>
<protein>
    <submittedName>
        <fullName evidence="1">Auxin response factor</fullName>
    </submittedName>
</protein>
<name>A0A2P2Q935_RHIMU</name>